<reference evidence="1" key="1">
    <citation type="submission" date="2021-05" db="EMBL/GenBank/DDBJ databases">
        <title>Comparative genomics of three Colletotrichum scovillei strains and genetic complementation revealed genes involved fungal growth and virulence on chili pepper.</title>
        <authorList>
            <person name="Hsieh D.-K."/>
            <person name="Chuang S.-C."/>
            <person name="Chen C.-Y."/>
            <person name="Chao Y.-T."/>
            <person name="Lu M.-Y.J."/>
            <person name="Lee M.-H."/>
            <person name="Shih M.-C."/>
        </authorList>
    </citation>
    <scope>NUCLEOTIDE SEQUENCE</scope>
    <source>
        <strain evidence="1">Coll-153</strain>
    </source>
</reference>
<gene>
    <name evidence="1" type="ORF">JMJ77_009946</name>
</gene>
<evidence type="ECO:0000313" key="1">
    <source>
        <dbReference type="EMBL" id="KAG7040842.1"/>
    </source>
</evidence>
<sequence>MVRESTYLQTLQPL</sequence>
<keyword evidence="2" id="KW-1185">Reference proteome</keyword>
<comment type="caution">
    <text evidence="1">The sequence shown here is derived from an EMBL/GenBank/DDBJ whole genome shotgun (WGS) entry which is preliminary data.</text>
</comment>
<proteinExistence type="predicted"/>
<name>A0A9P7UAV5_9PEZI</name>
<evidence type="ECO:0000313" key="2">
    <source>
        <dbReference type="Proteomes" id="UP000699042"/>
    </source>
</evidence>
<feature type="non-terminal residue" evidence="1">
    <location>
        <position position="1"/>
    </location>
</feature>
<organism evidence="1 2">
    <name type="scientific">Colletotrichum scovillei</name>
    <dbReference type="NCBI Taxonomy" id="1209932"/>
    <lineage>
        <taxon>Eukaryota</taxon>
        <taxon>Fungi</taxon>
        <taxon>Dikarya</taxon>
        <taxon>Ascomycota</taxon>
        <taxon>Pezizomycotina</taxon>
        <taxon>Sordariomycetes</taxon>
        <taxon>Hypocreomycetidae</taxon>
        <taxon>Glomerellales</taxon>
        <taxon>Glomerellaceae</taxon>
        <taxon>Colletotrichum</taxon>
        <taxon>Colletotrichum acutatum species complex</taxon>
    </lineage>
</organism>
<protein>
    <submittedName>
        <fullName evidence="1">Uncharacterized protein</fullName>
    </submittedName>
</protein>
<dbReference type="EMBL" id="JAESDN010000017">
    <property type="protein sequence ID" value="KAG7040842.1"/>
    <property type="molecule type" value="Genomic_DNA"/>
</dbReference>
<dbReference type="Proteomes" id="UP000699042">
    <property type="component" value="Unassembled WGS sequence"/>
</dbReference>
<accession>A0A9P7UAV5</accession>